<protein>
    <submittedName>
        <fullName evidence="1">Uncharacterized protein</fullName>
    </submittedName>
</protein>
<evidence type="ECO:0000313" key="1">
    <source>
        <dbReference type="EMBL" id="GIX89750.1"/>
    </source>
</evidence>
<dbReference type="AlphaFoldDB" id="A0AAV4P169"/>
<evidence type="ECO:0000313" key="2">
    <source>
        <dbReference type="Proteomes" id="UP001054945"/>
    </source>
</evidence>
<sequence length="115" mass="13321">MESQPSCSPAAHVATEPRVGQRKVFGSDFAAKQHHSAETKFIYKLFHHLINYLKQKNRGRHKWIHKSLYQRLPREFFTRRSSPWNSANTGVVKLCAGESRATLHGFILPNDEIRH</sequence>
<accession>A0AAV4P169</accession>
<name>A0AAV4P169_CAEEX</name>
<proteinExistence type="predicted"/>
<dbReference type="EMBL" id="BPLR01021449">
    <property type="protein sequence ID" value="GIX89750.1"/>
    <property type="molecule type" value="Genomic_DNA"/>
</dbReference>
<keyword evidence="2" id="KW-1185">Reference proteome</keyword>
<reference evidence="1 2" key="1">
    <citation type="submission" date="2021-06" db="EMBL/GenBank/DDBJ databases">
        <title>Caerostris extrusa draft genome.</title>
        <authorList>
            <person name="Kono N."/>
            <person name="Arakawa K."/>
        </authorList>
    </citation>
    <scope>NUCLEOTIDE SEQUENCE [LARGE SCALE GENOMIC DNA]</scope>
</reference>
<dbReference type="Proteomes" id="UP001054945">
    <property type="component" value="Unassembled WGS sequence"/>
</dbReference>
<comment type="caution">
    <text evidence="1">The sequence shown here is derived from an EMBL/GenBank/DDBJ whole genome shotgun (WGS) entry which is preliminary data.</text>
</comment>
<organism evidence="1 2">
    <name type="scientific">Caerostris extrusa</name>
    <name type="common">Bark spider</name>
    <name type="synonym">Caerostris bankana</name>
    <dbReference type="NCBI Taxonomy" id="172846"/>
    <lineage>
        <taxon>Eukaryota</taxon>
        <taxon>Metazoa</taxon>
        <taxon>Ecdysozoa</taxon>
        <taxon>Arthropoda</taxon>
        <taxon>Chelicerata</taxon>
        <taxon>Arachnida</taxon>
        <taxon>Araneae</taxon>
        <taxon>Araneomorphae</taxon>
        <taxon>Entelegynae</taxon>
        <taxon>Araneoidea</taxon>
        <taxon>Araneidae</taxon>
        <taxon>Caerostris</taxon>
    </lineage>
</organism>
<gene>
    <name evidence="1" type="ORF">CEXT_161371</name>
</gene>